<sequence>IRHWQWAAMKGNVESRFSLGVVEDHKGNYELAVQHWMISAKMGDENSLDHIKEMFKVGHATKAQYAEALLGYRDALEETRSPRREEAKRLGLSGSAFCVSGHRCSSPPDITIHDRIVISSHQQQRIVVVAQLVHIPVVVIRIALPAVRQLGSLPFAPEPAIEEVEPSVHPEQEDIVSGQVLDDPVLSQYVQLRHDGDGFEDDAEHPQQLLHLDDRAITGGRTRAHLYPRSQRGGRQDEALEVGKVVEIPVVRGRDRPVPLDEVYHAAVEEYERDLHHRVVPAVERRDEVRVPRQADEEVELVRLEADALRVSRGLEPPHQDDDGGEAAHVAATDGWQQSKGPVRILKSALTCAVAGSAAGEKALWRRSPLGPLGRVGRLLRGRHRIVHPLSQHSMSDEAAAQAAVESADLAAPTLQVRLMTSGHERPEGDRCPICFDLIELPMGQHSKDEGTDLSALILAMVQKRVRKDDSEAMMFLGNKYYHGKLGLAKDVPRAVELWMEAAELGSIGAHFQVKDNFCFVDDGAFPFNSREQLALGCEVIYDHFARFGLEMHIGRTVNGKETASKTECVFFPRPSFFSKTKNAPALANEPFDGSIVQSVPVSENAPVEIHKPSWRERREASAERAKKKAELEKIRYFSLDQTQPIAVKDGFVTFTMHFKYLGSFISYNLRDDFDIDTRIKKAGMAMGALKHFFNNEHVDTYTKHLIFKAIPLNLLLWECETWSLREDHYVKLESFLQRSIRNILN</sequence>
<accession>K0RF19</accession>
<dbReference type="AlphaFoldDB" id="K0RF19"/>
<dbReference type="SUPFAM" id="SSF81901">
    <property type="entry name" value="HCP-like"/>
    <property type="match status" value="2"/>
</dbReference>
<protein>
    <submittedName>
        <fullName evidence="1">Uncharacterized protein</fullName>
    </submittedName>
</protein>
<dbReference type="Gene3D" id="1.25.40.10">
    <property type="entry name" value="Tetratricopeptide repeat domain"/>
    <property type="match status" value="2"/>
</dbReference>
<dbReference type="Proteomes" id="UP000266841">
    <property type="component" value="Unassembled WGS sequence"/>
</dbReference>
<keyword evidence="2" id="KW-1185">Reference proteome</keyword>
<reference evidence="1 2" key="1">
    <citation type="journal article" date="2012" name="Genome Biol.">
        <title>Genome and low-iron response of an oceanic diatom adapted to chronic iron limitation.</title>
        <authorList>
            <person name="Lommer M."/>
            <person name="Specht M."/>
            <person name="Roy A.S."/>
            <person name="Kraemer L."/>
            <person name="Andreson R."/>
            <person name="Gutowska M.A."/>
            <person name="Wolf J."/>
            <person name="Bergner S.V."/>
            <person name="Schilhabel M.B."/>
            <person name="Klostermeier U.C."/>
            <person name="Beiko R.G."/>
            <person name="Rosenstiel P."/>
            <person name="Hippler M."/>
            <person name="Laroche J."/>
        </authorList>
    </citation>
    <scope>NUCLEOTIDE SEQUENCE [LARGE SCALE GENOMIC DNA]</scope>
    <source>
        <strain evidence="1 2">CCMP1005</strain>
    </source>
</reference>
<evidence type="ECO:0000313" key="2">
    <source>
        <dbReference type="Proteomes" id="UP000266841"/>
    </source>
</evidence>
<gene>
    <name evidence="1" type="ORF">THAOC_28444</name>
</gene>
<dbReference type="eggNOG" id="ENOG502SCWM">
    <property type="taxonomic scope" value="Eukaryota"/>
</dbReference>
<feature type="non-terminal residue" evidence="1">
    <location>
        <position position="1"/>
    </location>
</feature>
<name>K0RF19_THAOC</name>
<dbReference type="EMBL" id="AGNL01040093">
    <property type="protein sequence ID" value="EJK52298.1"/>
    <property type="molecule type" value="Genomic_DNA"/>
</dbReference>
<dbReference type="InterPro" id="IPR006597">
    <property type="entry name" value="Sel1-like"/>
</dbReference>
<dbReference type="SMART" id="SM00671">
    <property type="entry name" value="SEL1"/>
    <property type="match status" value="2"/>
</dbReference>
<evidence type="ECO:0000313" key="1">
    <source>
        <dbReference type="EMBL" id="EJK52298.1"/>
    </source>
</evidence>
<dbReference type="InterPro" id="IPR011990">
    <property type="entry name" value="TPR-like_helical_dom_sf"/>
</dbReference>
<proteinExistence type="predicted"/>
<organism evidence="1 2">
    <name type="scientific">Thalassiosira oceanica</name>
    <name type="common">Marine diatom</name>
    <dbReference type="NCBI Taxonomy" id="159749"/>
    <lineage>
        <taxon>Eukaryota</taxon>
        <taxon>Sar</taxon>
        <taxon>Stramenopiles</taxon>
        <taxon>Ochrophyta</taxon>
        <taxon>Bacillariophyta</taxon>
        <taxon>Coscinodiscophyceae</taxon>
        <taxon>Thalassiosirophycidae</taxon>
        <taxon>Thalassiosirales</taxon>
        <taxon>Thalassiosiraceae</taxon>
        <taxon>Thalassiosira</taxon>
    </lineage>
</organism>
<comment type="caution">
    <text evidence="1">The sequence shown here is derived from an EMBL/GenBank/DDBJ whole genome shotgun (WGS) entry which is preliminary data.</text>
</comment>